<dbReference type="InterPro" id="IPR019888">
    <property type="entry name" value="Tscrpt_reg_AsnC-like"/>
</dbReference>
<dbReference type="PRINTS" id="PR00033">
    <property type="entry name" value="HTHASNC"/>
</dbReference>
<dbReference type="GO" id="GO:0006355">
    <property type="term" value="P:regulation of DNA-templated transcription"/>
    <property type="evidence" value="ECO:0007669"/>
    <property type="project" value="UniProtKB-ARBA"/>
</dbReference>
<dbReference type="InParanoid" id="A0A1Y5S1L3"/>
<dbReference type="Pfam" id="PF01037">
    <property type="entry name" value="AsnC_trans_reg"/>
    <property type="match status" value="1"/>
</dbReference>
<keyword evidence="6" id="KW-1185">Reference proteome</keyword>
<accession>A0A1Y5S1L3</accession>
<keyword evidence="2" id="KW-0238">DNA-binding</keyword>
<dbReference type="RefSeq" id="WP_085882322.1">
    <property type="nucleotide sequence ID" value="NZ_FWFR01000001.1"/>
</dbReference>
<dbReference type="SMART" id="SM00344">
    <property type="entry name" value="HTH_ASNC"/>
    <property type="match status" value="1"/>
</dbReference>
<dbReference type="InterPro" id="IPR036390">
    <property type="entry name" value="WH_DNA-bd_sf"/>
</dbReference>
<dbReference type="PANTHER" id="PTHR30154:SF34">
    <property type="entry name" value="TRANSCRIPTIONAL REGULATOR AZLB"/>
    <property type="match status" value="1"/>
</dbReference>
<dbReference type="Pfam" id="PF13412">
    <property type="entry name" value="HTH_24"/>
    <property type="match status" value="1"/>
</dbReference>
<reference evidence="5 6" key="1">
    <citation type="submission" date="2017-03" db="EMBL/GenBank/DDBJ databases">
        <authorList>
            <person name="Afonso C.L."/>
            <person name="Miller P.J."/>
            <person name="Scott M.A."/>
            <person name="Spackman E."/>
            <person name="Goraichik I."/>
            <person name="Dimitrov K.M."/>
            <person name="Suarez D.L."/>
            <person name="Swayne D.E."/>
        </authorList>
    </citation>
    <scope>NUCLEOTIDE SEQUENCE [LARGE SCALE GENOMIC DNA]</scope>
    <source>
        <strain evidence="5 6">CECT 7691</strain>
    </source>
</reference>
<dbReference type="SUPFAM" id="SSF46785">
    <property type="entry name" value="Winged helix' DNA-binding domain"/>
    <property type="match status" value="1"/>
</dbReference>
<dbReference type="AlphaFoldDB" id="A0A1Y5S1L3"/>
<feature type="domain" description="HTH asnC-type" evidence="4">
    <location>
        <begin position="3"/>
        <end position="64"/>
    </location>
</feature>
<dbReference type="PANTHER" id="PTHR30154">
    <property type="entry name" value="LEUCINE-RESPONSIVE REGULATORY PROTEIN"/>
    <property type="match status" value="1"/>
</dbReference>
<dbReference type="InterPro" id="IPR036388">
    <property type="entry name" value="WH-like_DNA-bd_sf"/>
</dbReference>
<dbReference type="InterPro" id="IPR011008">
    <property type="entry name" value="Dimeric_a/b-barrel"/>
</dbReference>
<organism evidence="5 6">
    <name type="scientific">Oceanibacterium hippocampi</name>
    <dbReference type="NCBI Taxonomy" id="745714"/>
    <lineage>
        <taxon>Bacteria</taxon>
        <taxon>Pseudomonadati</taxon>
        <taxon>Pseudomonadota</taxon>
        <taxon>Alphaproteobacteria</taxon>
        <taxon>Sneathiellales</taxon>
        <taxon>Sneathiellaceae</taxon>
        <taxon>Oceanibacterium</taxon>
    </lineage>
</organism>
<dbReference type="GO" id="GO:0043565">
    <property type="term" value="F:sequence-specific DNA binding"/>
    <property type="evidence" value="ECO:0007669"/>
    <property type="project" value="InterPro"/>
</dbReference>
<evidence type="ECO:0000313" key="5">
    <source>
        <dbReference type="EMBL" id="SLN30398.1"/>
    </source>
</evidence>
<sequence>MILEKSDRRILAALQENSRLTNQQLAERAGLSAAACWRRVKALEETGVIRRYTALLDPKKVGQGECVFAHISLERHTMETTEAFVAAVRRHPEILECYATTGEADYLLRVVVPEIAAYDRFLRDFVFQLPCVARVHSNFALREVKWDSALPVGEEAIRER</sequence>
<evidence type="ECO:0000259" key="4">
    <source>
        <dbReference type="PROSITE" id="PS50956"/>
    </source>
</evidence>
<dbReference type="InterPro" id="IPR000485">
    <property type="entry name" value="AsnC-type_HTH_dom"/>
</dbReference>
<dbReference type="InterPro" id="IPR019887">
    <property type="entry name" value="Tscrpt_reg_AsnC/Lrp_C"/>
</dbReference>
<dbReference type="InterPro" id="IPR011991">
    <property type="entry name" value="ArsR-like_HTH"/>
</dbReference>
<evidence type="ECO:0000256" key="3">
    <source>
        <dbReference type="ARBA" id="ARBA00023163"/>
    </source>
</evidence>
<dbReference type="Gene3D" id="3.30.70.920">
    <property type="match status" value="1"/>
</dbReference>
<dbReference type="PROSITE" id="PS50956">
    <property type="entry name" value="HTH_ASNC_2"/>
    <property type="match status" value="1"/>
</dbReference>
<dbReference type="Proteomes" id="UP000193200">
    <property type="component" value="Unassembled WGS sequence"/>
</dbReference>
<proteinExistence type="predicted"/>
<dbReference type="Gene3D" id="1.10.10.10">
    <property type="entry name" value="Winged helix-like DNA-binding domain superfamily/Winged helix DNA-binding domain"/>
    <property type="match status" value="1"/>
</dbReference>
<dbReference type="OrthoDB" id="9812082at2"/>
<dbReference type="EMBL" id="FWFR01000001">
    <property type="protein sequence ID" value="SLN30398.1"/>
    <property type="molecule type" value="Genomic_DNA"/>
</dbReference>
<evidence type="ECO:0000256" key="1">
    <source>
        <dbReference type="ARBA" id="ARBA00023015"/>
    </source>
</evidence>
<dbReference type="FunCoup" id="A0A1Y5S1L3">
    <property type="interactions" value="83"/>
</dbReference>
<dbReference type="GO" id="GO:0005829">
    <property type="term" value="C:cytosol"/>
    <property type="evidence" value="ECO:0007669"/>
    <property type="project" value="TreeGrafter"/>
</dbReference>
<gene>
    <name evidence="5" type="primary">lrp_1</name>
    <name evidence="5" type="ORF">OCH7691_01058</name>
</gene>
<keyword evidence="1" id="KW-0805">Transcription regulation</keyword>
<name>A0A1Y5S1L3_9PROT</name>
<evidence type="ECO:0000313" key="6">
    <source>
        <dbReference type="Proteomes" id="UP000193200"/>
    </source>
</evidence>
<protein>
    <submittedName>
        <fullName evidence="5">Leucine-responsive regulatory protein</fullName>
    </submittedName>
</protein>
<dbReference type="GO" id="GO:0043200">
    <property type="term" value="P:response to amino acid"/>
    <property type="evidence" value="ECO:0007669"/>
    <property type="project" value="TreeGrafter"/>
</dbReference>
<dbReference type="SUPFAM" id="SSF54909">
    <property type="entry name" value="Dimeric alpha+beta barrel"/>
    <property type="match status" value="1"/>
</dbReference>
<dbReference type="CDD" id="cd00090">
    <property type="entry name" value="HTH_ARSR"/>
    <property type="match status" value="1"/>
</dbReference>
<evidence type="ECO:0000256" key="2">
    <source>
        <dbReference type="ARBA" id="ARBA00023125"/>
    </source>
</evidence>
<keyword evidence="3" id="KW-0804">Transcription</keyword>